<dbReference type="PRINTS" id="PR01438">
    <property type="entry name" value="UNVRSLSTRESS"/>
</dbReference>
<reference evidence="3 4" key="1">
    <citation type="submission" date="2024-06" db="EMBL/GenBank/DDBJ databases">
        <authorList>
            <person name="Kraege A."/>
            <person name="Thomma B."/>
        </authorList>
    </citation>
    <scope>NUCLEOTIDE SEQUENCE [LARGE SCALE GENOMIC DNA]</scope>
</reference>
<dbReference type="Pfam" id="PF00582">
    <property type="entry name" value="Usp"/>
    <property type="match status" value="1"/>
</dbReference>
<keyword evidence="1" id="KW-0812">Transmembrane</keyword>
<evidence type="ECO:0000313" key="3">
    <source>
        <dbReference type="EMBL" id="CAL5226094.1"/>
    </source>
</evidence>
<dbReference type="CDD" id="cd23659">
    <property type="entry name" value="USP_At3g01520-like"/>
    <property type="match status" value="1"/>
</dbReference>
<name>A0ABP1G1N4_9CHLO</name>
<dbReference type="InterPro" id="IPR006015">
    <property type="entry name" value="Universal_stress_UspA"/>
</dbReference>
<accession>A0ABP1G1N4</accession>
<evidence type="ECO:0000313" key="4">
    <source>
        <dbReference type="Proteomes" id="UP001497392"/>
    </source>
</evidence>
<proteinExistence type="predicted"/>
<keyword evidence="4" id="KW-1185">Reference proteome</keyword>
<keyword evidence="1" id="KW-0472">Membrane</keyword>
<feature type="domain" description="UspA" evidence="2">
    <location>
        <begin position="13"/>
        <end position="154"/>
    </location>
</feature>
<gene>
    <name evidence="3" type="primary">g8910</name>
    <name evidence="3" type="ORF">VP750_LOCUS8000</name>
</gene>
<dbReference type="EMBL" id="CAXHTA020000015">
    <property type="protein sequence ID" value="CAL5226094.1"/>
    <property type="molecule type" value="Genomic_DNA"/>
</dbReference>
<dbReference type="PANTHER" id="PTHR31964:SF113">
    <property type="entry name" value="USPA DOMAIN-CONTAINING PROTEIN"/>
    <property type="match status" value="1"/>
</dbReference>
<dbReference type="PANTHER" id="PTHR31964">
    <property type="entry name" value="ADENINE NUCLEOTIDE ALPHA HYDROLASES-LIKE SUPERFAMILY PROTEIN"/>
    <property type="match status" value="1"/>
</dbReference>
<dbReference type="Gene3D" id="3.40.50.620">
    <property type="entry name" value="HUPs"/>
    <property type="match status" value="1"/>
</dbReference>
<dbReference type="InterPro" id="IPR014729">
    <property type="entry name" value="Rossmann-like_a/b/a_fold"/>
</dbReference>
<evidence type="ECO:0000256" key="1">
    <source>
        <dbReference type="SAM" id="Phobius"/>
    </source>
</evidence>
<evidence type="ECO:0000259" key="2">
    <source>
        <dbReference type="Pfam" id="PF00582"/>
    </source>
</evidence>
<organism evidence="3 4">
    <name type="scientific">Coccomyxa viridis</name>
    <dbReference type="NCBI Taxonomy" id="1274662"/>
    <lineage>
        <taxon>Eukaryota</taxon>
        <taxon>Viridiplantae</taxon>
        <taxon>Chlorophyta</taxon>
        <taxon>core chlorophytes</taxon>
        <taxon>Trebouxiophyceae</taxon>
        <taxon>Trebouxiophyceae incertae sedis</taxon>
        <taxon>Coccomyxaceae</taxon>
        <taxon>Coccomyxa</taxon>
    </lineage>
</organism>
<feature type="transmembrane region" description="Helical" evidence="1">
    <location>
        <begin position="133"/>
        <end position="153"/>
    </location>
</feature>
<dbReference type="Proteomes" id="UP001497392">
    <property type="component" value="Unassembled WGS sequence"/>
</dbReference>
<dbReference type="SUPFAM" id="SSF52402">
    <property type="entry name" value="Adenine nucleotide alpha hydrolases-like"/>
    <property type="match status" value="1"/>
</dbReference>
<sequence length="155" mass="16915">MEYAADNGTQRMILIAVDSSEACKKAVVYAKKIFPIGYTYHLVHIQTSADTAALAFAKQHECDELREATAKSFVHSRLLYLAGSAGAAVKFTMLQNHSDSSSHVGALICNFTEKNNPSALIMMRARKSSMTRIFLGSVTTYCAVHSLSPVIIIPE</sequence>
<dbReference type="InterPro" id="IPR006016">
    <property type="entry name" value="UspA"/>
</dbReference>
<protein>
    <submittedName>
        <fullName evidence="3">G8910 protein</fullName>
    </submittedName>
</protein>
<comment type="caution">
    <text evidence="3">The sequence shown here is derived from an EMBL/GenBank/DDBJ whole genome shotgun (WGS) entry which is preliminary data.</text>
</comment>
<keyword evidence="1" id="KW-1133">Transmembrane helix</keyword>